<comment type="caution">
    <text evidence="1">The sequence shown here is derived from an EMBL/GenBank/DDBJ whole genome shotgun (WGS) entry which is preliminary data.</text>
</comment>
<protein>
    <submittedName>
        <fullName evidence="1">Ribonucleotide reductase stimulatory protein</fullName>
    </submittedName>
</protein>
<proteinExistence type="predicted"/>
<dbReference type="PANTHER" id="PTHR37297:SF1">
    <property type="entry name" value="PROTEIN NRDI"/>
    <property type="match status" value="1"/>
</dbReference>
<accession>A0A1E8GN63</accession>
<dbReference type="EMBL" id="MKIR01000012">
    <property type="protein sequence ID" value="OFI49682.1"/>
    <property type="molecule type" value="Genomic_DNA"/>
</dbReference>
<reference evidence="2" key="1">
    <citation type="submission" date="2016-09" db="EMBL/GenBank/DDBJ databases">
        <title>Draft genome sequence of a novel species of the family Streptococcaceae isolated from flowers.</title>
        <authorList>
            <person name="Chuah L.-O."/>
            <person name="Yap K.-P."/>
            <person name="Thong K.L."/>
            <person name="Liong M.T."/>
            <person name="Ahmad R."/>
            <person name="Rusul G."/>
        </authorList>
    </citation>
    <scope>NUCLEOTIDE SEQUENCE [LARGE SCALE GENOMIC DNA]</scope>
    <source>
        <strain evidence="2">DF1</strain>
    </source>
</reference>
<name>A0A1E8GN63_9LACT</name>
<dbReference type="NCBIfam" id="TIGR00333">
    <property type="entry name" value="nrdI"/>
    <property type="match status" value="1"/>
</dbReference>
<dbReference type="SUPFAM" id="SSF52218">
    <property type="entry name" value="Flavoproteins"/>
    <property type="match status" value="1"/>
</dbReference>
<organism evidence="1 2">
    <name type="scientific">Floricoccus tropicus</name>
    <dbReference type="NCBI Taxonomy" id="1859473"/>
    <lineage>
        <taxon>Bacteria</taxon>
        <taxon>Bacillati</taxon>
        <taxon>Bacillota</taxon>
        <taxon>Bacilli</taxon>
        <taxon>Lactobacillales</taxon>
        <taxon>Streptococcaceae</taxon>
        <taxon>Floricoccus</taxon>
    </lineage>
</organism>
<evidence type="ECO:0000313" key="2">
    <source>
        <dbReference type="Proteomes" id="UP000178622"/>
    </source>
</evidence>
<dbReference type="InterPro" id="IPR029039">
    <property type="entry name" value="Flavoprotein-like_sf"/>
</dbReference>
<dbReference type="Proteomes" id="UP000178622">
    <property type="component" value="Unassembled WGS sequence"/>
</dbReference>
<keyword evidence="2" id="KW-1185">Reference proteome</keyword>
<dbReference type="GO" id="GO:0010181">
    <property type="term" value="F:FMN binding"/>
    <property type="evidence" value="ECO:0007669"/>
    <property type="project" value="InterPro"/>
</dbReference>
<dbReference type="PIRSF" id="PIRSF005087">
    <property type="entry name" value="NrdI"/>
    <property type="match status" value="1"/>
</dbReference>
<dbReference type="PANTHER" id="PTHR37297">
    <property type="entry name" value="PROTEIN NRDI"/>
    <property type="match status" value="1"/>
</dbReference>
<dbReference type="AlphaFoldDB" id="A0A1E8GN63"/>
<gene>
    <name evidence="1" type="ORF">BG261_02030</name>
</gene>
<sequence>MKIAYFSVTGQVRRFVKKLDLPSFEITDFSQSDVDDSFILVVPTYEPDITYPADEFLEDYSDKCRGILGSGNRNFGDEFVYTAKDLAKKYNLPMLYSFEFNGTQEDVANVLEIITKIK</sequence>
<dbReference type="OrthoDB" id="350535at2"/>
<dbReference type="Gene3D" id="3.40.50.360">
    <property type="match status" value="1"/>
</dbReference>
<dbReference type="InterPro" id="IPR004465">
    <property type="entry name" value="RNR_NrdI"/>
</dbReference>
<dbReference type="STRING" id="1859473.BG261_02030"/>
<evidence type="ECO:0000313" key="1">
    <source>
        <dbReference type="EMBL" id="OFI49682.1"/>
    </source>
</evidence>
<dbReference type="Pfam" id="PF07972">
    <property type="entry name" value="Flavodoxin_NdrI"/>
    <property type="match status" value="1"/>
</dbReference>